<organism evidence="8 9">
    <name type="scientific">Halolamina litorea</name>
    <dbReference type="NCBI Taxonomy" id="1515593"/>
    <lineage>
        <taxon>Archaea</taxon>
        <taxon>Methanobacteriati</taxon>
        <taxon>Methanobacteriota</taxon>
        <taxon>Stenosarchaea group</taxon>
        <taxon>Halobacteria</taxon>
        <taxon>Halobacteriales</taxon>
        <taxon>Haloferacaceae</taxon>
    </lineage>
</organism>
<comment type="subcellular location">
    <subcellularLocation>
        <location evidence="1">Cell membrane</location>
        <topology evidence="1">Multi-pass membrane protein</topology>
    </subcellularLocation>
</comment>
<dbReference type="Gene3D" id="1.20.1250.20">
    <property type="entry name" value="MFS general substrate transporter like domains"/>
    <property type="match status" value="1"/>
</dbReference>
<dbReference type="EMBL" id="JBHUCZ010000012">
    <property type="protein sequence ID" value="MFD1568457.1"/>
    <property type="molecule type" value="Genomic_DNA"/>
</dbReference>
<dbReference type="InterPro" id="IPR020846">
    <property type="entry name" value="MFS_dom"/>
</dbReference>
<evidence type="ECO:0000256" key="1">
    <source>
        <dbReference type="ARBA" id="ARBA00004651"/>
    </source>
</evidence>
<evidence type="ECO:0000313" key="8">
    <source>
        <dbReference type="EMBL" id="MFD1568457.1"/>
    </source>
</evidence>
<dbReference type="InterPro" id="IPR011701">
    <property type="entry name" value="MFS"/>
</dbReference>
<feature type="transmembrane region" description="Helical" evidence="6">
    <location>
        <begin position="234"/>
        <end position="259"/>
    </location>
</feature>
<feature type="domain" description="Major facilitator superfamily (MFS) profile" evidence="7">
    <location>
        <begin position="15"/>
        <end position="413"/>
    </location>
</feature>
<feature type="transmembrane region" description="Helical" evidence="6">
    <location>
        <begin position="360"/>
        <end position="382"/>
    </location>
</feature>
<evidence type="ECO:0000256" key="2">
    <source>
        <dbReference type="ARBA" id="ARBA00022475"/>
    </source>
</evidence>
<feature type="transmembrane region" description="Helical" evidence="6">
    <location>
        <begin position="295"/>
        <end position="316"/>
    </location>
</feature>
<dbReference type="AlphaFoldDB" id="A0ABD6BV14"/>
<evidence type="ECO:0000313" key="9">
    <source>
        <dbReference type="Proteomes" id="UP001597139"/>
    </source>
</evidence>
<sequence length="414" mass="41192">MANSVRDASSETATVVGLISGSQYVNHAYLVLFPPILATLSSEFEVSLTMLGIAIGVQGASNTVFQLPFGWLADARDRTIAFALSSVAGALGVLVVAVAPDFPALVLGQVLIGVGVGGHHPAHYPLLSDATPDGLRGRAFSVYGVGGALGFATPPVLFSLFTNVGLTWRHAVGVVGGVGLLYALVATAILRFVVGDDVTGPNVGTAAADDDAADESLSTRAVAALRALANSPGIMGLTLLALLTSTASWGVNTYAVVFLDRVYGVTPETANLALTGMFVVGAVAIVLGGDLTDRIAPGPVMVASFAAVTGFVALLASGLIPGIVAVAALLGVGAARSLAGPARDGLTDDLSADDTVGTNFAVVSVGVMLGGAIAPPAFGYIVDASGPTAAFGGIAVVALAGALVTVWLATVVAE</sequence>
<feature type="transmembrane region" description="Helical" evidence="6">
    <location>
        <begin position="140"/>
        <end position="160"/>
    </location>
</feature>
<dbReference type="SUPFAM" id="SSF103473">
    <property type="entry name" value="MFS general substrate transporter"/>
    <property type="match status" value="1"/>
</dbReference>
<keyword evidence="2" id="KW-1003">Cell membrane</keyword>
<reference evidence="8 9" key="1">
    <citation type="journal article" date="2019" name="Int. J. Syst. Evol. Microbiol.">
        <title>The Global Catalogue of Microorganisms (GCM) 10K type strain sequencing project: providing services to taxonomists for standard genome sequencing and annotation.</title>
        <authorList>
            <consortium name="The Broad Institute Genomics Platform"/>
            <consortium name="The Broad Institute Genome Sequencing Center for Infectious Disease"/>
            <person name="Wu L."/>
            <person name="Ma J."/>
        </authorList>
    </citation>
    <scope>NUCLEOTIDE SEQUENCE [LARGE SCALE GENOMIC DNA]</scope>
    <source>
        <strain evidence="8 9">CGMCC 1.12859</strain>
    </source>
</reference>
<evidence type="ECO:0000259" key="7">
    <source>
        <dbReference type="PROSITE" id="PS50850"/>
    </source>
</evidence>
<feature type="transmembrane region" description="Helical" evidence="6">
    <location>
        <begin position="271"/>
        <end position="289"/>
    </location>
</feature>
<feature type="transmembrane region" description="Helical" evidence="6">
    <location>
        <begin position="389"/>
        <end position="413"/>
    </location>
</feature>
<feature type="transmembrane region" description="Helical" evidence="6">
    <location>
        <begin position="172"/>
        <end position="194"/>
    </location>
</feature>
<gene>
    <name evidence="8" type="ORF">ACFSAU_13245</name>
</gene>
<dbReference type="PROSITE" id="PS50850">
    <property type="entry name" value="MFS"/>
    <property type="match status" value="1"/>
</dbReference>
<evidence type="ECO:0000256" key="6">
    <source>
        <dbReference type="SAM" id="Phobius"/>
    </source>
</evidence>
<accession>A0ABD6BV14</accession>
<keyword evidence="5 6" id="KW-0472">Membrane</keyword>
<feature type="transmembrane region" description="Helical" evidence="6">
    <location>
        <begin position="323"/>
        <end position="340"/>
    </location>
</feature>
<keyword evidence="9" id="KW-1185">Reference proteome</keyword>
<name>A0ABD6BV14_9EURY</name>
<dbReference type="Pfam" id="PF07690">
    <property type="entry name" value="MFS_1"/>
    <property type="match status" value="1"/>
</dbReference>
<dbReference type="Proteomes" id="UP001597139">
    <property type="component" value="Unassembled WGS sequence"/>
</dbReference>
<keyword evidence="3 6" id="KW-0812">Transmembrane</keyword>
<feature type="transmembrane region" description="Helical" evidence="6">
    <location>
        <begin position="50"/>
        <end position="73"/>
    </location>
</feature>
<dbReference type="InterPro" id="IPR036259">
    <property type="entry name" value="MFS_trans_sf"/>
</dbReference>
<dbReference type="InterPro" id="IPR050189">
    <property type="entry name" value="MFS_Efflux_Transporters"/>
</dbReference>
<comment type="caution">
    <text evidence="8">The sequence shown here is derived from an EMBL/GenBank/DDBJ whole genome shotgun (WGS) entry which is preliminary data.</text>
</comment>
<keyword evidence="4 6" id="KW-1133">Transmembrane helix</keyword>
<evidence type="ECO:0000256" key="3">
    <source>
        <dbReference type="ARBA" id="ARBA00022692"/>
    </source>
</evidence>
<evidence type="ECO:0000256" key="5">
    <source>
        <dbReference type="ARBA" id="ARBA00023136"/>
    </source>
</evidence>
<dbReference type="GO" id="GO:0005886">
    <property type="term" value="C:plasma membrane"/>
    <property type="evidence" value="ECO:0007669"/>
    <property type="project" value="UniProtKB-SubCell"/>
</dbReference>
<dbReference type="PANTHER" id="PTHR43124:SF3">
    <property type="entry name" value="CHLORAMPHENICOL EFFLUX PUMP RV0191"/>
    <property type="match status" value="1"/>
</dbReference>
<proteinExistence type="predicted"/>
<protein>
    <submittedName>
        <fullName evidence="8">MFS transporter</fullName>
    </submittedName>
</protein>
<dbReference type="PANTHER" id="PTHR43124">
    <property type="entry name" value="PURINE EFFLUX PUMP PBUE"/>
    <property type="match status" value="1"/>
</dbReference>
<feature type="transmembrane region" description="Helical" evidence="6">
    <location>
        <begin position="80"/>
        <end position="99"/>
    </location>
</feature>
<evidence type="ECO:0000256" key="4">
    <source>
        <dbReference type="ARBA" id="ARBA00022989"/>
    </source>
</evidence>
<dbReference type="RefSeq" id="WP_267648202.1">
    <property type="nucleotide sequence ID" value="NZ_JANHGR010000003.1"/>
</dbReference>